<feature type="compositionally biased region" description="Polar residues" evidence="1">
    <location>
        <begin position="409"/>
        <end position="419"/>
    </location>
</feature>
<feature type="compositionally biased region" description="Basic and acidic residues" evidence="1">
    <location>
        <begin position="9"/>
        <end position="24"/>
    </location>
</feature>
<evidence type="ECO:0000313" key="2">
    <source>
        <dbReference type="EMBL" id="OCT47997.1"/>
    </source>
</evidence>
<dbReference type="VEuPathDB" id="FungiDB:G647_08163"/>
<dbReference type="EMBL" id="LGRB01000012">
    <property type="protein sequence ID" value="OCT47997.1"/>
    <property type="molecule type" value="Genomic_DNA"/>
</dbReference>
<dbReference type="Proteomes" id="UP000094526">
    <property type="component" value="Unassembled WGS sequence"/>
</dbReference>
<feature type="compositionally biased region" description="Basic and acidic residues" evidence="1">
    <location>
        <begin position="786"/>
        <end position="822"/>
    </location>
</feature>
<feature type="compositionally biased region" description="Low complexity" evidence="1">
    <location>
        <begin position="702"/>
        <end position="720"/>
    </location>
</feature>
<feature type="compositionally biased region" description="Low complexity" evidence="1">
    <location>
        <begin position="197"/>
        <end position="209"/>
    </location>
</feature>
<feature type="compositionally biased region" description="Basic and acidic residues" evidence="1">
    <location>
        <begin position="147"/>
        <end position="163"/>
    </location>
</feature>
<feature type="compositionally biased region" description="Polar residues" evidence="1">
    <location>
        <begin position="287"/>
        <end position="312"/>
    </location>
</feature>
<gene>
    <name evidence="2" type="ORF">CLCR_03812</name>
</gene>
<dbReference type="OrthoDB" id="4159571at2759"/>
<dbReference type="eggNOG" id="ENOG502RQEP">
    <property type="taxonomic scope" value="Eukaryota"/>
</dbReference>
<keyword evidence="3" id="KW-1185">Reference proteome</keyword>
<feature type="compositionally biased region" description="Polar residues" evidence="1">
    <location>
        <begin position="438"/>
        <end position="449"/>
    </location>
</feature>
<dbReference type="AlphaFoldDB" id="A0A1C1CHQ4"/>
<proteinExistence type="predicted"/>
<feature type="compositionally biased region" description="Low complexity" evidence="1">
    <location>
        <begin position="272"/>
        <end position="286"/>
    </location>
</feature>
<comment type="caution">
    <text evidence="2">The sequence shown here is derived from an EMBL/GenBank/DDBJ whole genome shotgun (WGS) entry which is preliminary data.</text>
</comment>
<reference evidence="3" key="1">
    <citation type="submission" date="2015-07" db="EMBL/GenBank/DDBJ databases">
        <authorList>
            <person name="Teixeira M.M."/>
            <person name="Souza R.C."/>
            <person name="Almeida L.G."/>
            <person name="Vicente V.A."/>
            <person name="de Hoog S."/>
            <person name="Bocca A.L."/>
            <person name="de Almeida S.R."/>
            <person name="Vasconcelos A.T."/>
            <person name="Felipe M.S."/>
        </authorList>
    </citation>
    <scope>NUCLEOTIDE SEQUENCE [LARGE SCALE GENOMIC DNA]</scope>
    <source>
        <strain evidence="3">KSF</strain>
    </source>
</reference>
<dbReference type="VEuPathDB" id="FungiDB:CLCR_03812"/>
<dbReference type="STRING" id="86049.A0A1C1CHQ4"/>
<protein>
    <submittedName>
        <fullName evidence="2">Uncharacterized protein</fullName>
    </submittedName>
</protein>
<organism evidence="2 3">
    <name type="scientific">Cladophialophora carrionii</name>
    <dbReference type="NCBI Taxonomy" id="86049"/>
    <lineage>
        <taxon>Eukaryota</taxon>
        <taxon>Fungi</taxon>
        <taxon>Dikarya</taxon>
        <taxon>Ascomycota</taxon>
        <taxon>Pezizomycotina</taxon>
        <taxon>Eurotiomycetes</taxon>
        <taxon>Chaetothyriomycetidae</taxon>
        <taxon>Chaetothyriales</taxon>
        <taxon>Herpotrichiellaceae</taxon>
        <taxon>Cladophialophora</taxon>
    </lineage>
</organism>
<accession>A0A1C1CHQ4</accession>
<feature type="compositionally biased region" description="Polar residues" evidence="1">
    <location>
        <begin position="846"/>
        <end position="873"/>
    </location>
</feature>
<feature type="compositionally biased region" description="Polar residues" evidence="1">
    <location>
        <begin position="622"/>
        <end position="634"/>
    </location>
</feature>
<evidence type="ECO:0000256" key="1">
    <source>
        <dbReference type="SAM" id="MobiDB-lite"/>
    </source>
</evidence>
<feature type="compositionally biased region" description="Basic and acidic residues" evidence="1">
    <location>
        <begin position="765"/>
        <end position="774"/>
    </location>
</feature>
<sequence length="939" mass="101274">MYARPPSDLPRKVSHDFGPERPRSSWESPYQHPPPRSYHQPPPYHSSAVPDPMDPESSDSDVSVGGGDEYRVASPLTAPIPLPPPASKHALESPDAVQARLDELQRVEDHNVKKYDLLRAKRSRKDEKIRRRREFQDQKWAAIMEARRRRDARIEARRRREDAAFSQFDHELEEEEGNLRRRLKRLKRGLPPDESPKPGGRSISSSSMSPPGPALSALPPPPKRHQVGPPGQPDAINPSQSRPSPQPNFPISTKGPLPPPAPAPSYSFARDYSSSYPRPYHHSSYSTTPTNASPTVANNGSGHLPQPSSDRIQFSHLGRPASPLSRAFPSTVPSNQSPVTPAVNPNPPRQIYDTRPPPTTTSSGFASVNAPPPPPPASGFATINARTTDTPPASHVPLTKPPNDGDGNRTPSQTNNVMENNRFHPYPGAMGSAAVTPTGGTSTKRTPSTTHPYQMSEAFANRHHHCERVDGLNRGIWTSYGIGGTADNPTGPAVEMYLRCNHDGCARIDWRTVHGLQCHIVKNHEQPKGTIGSLEKALEKYGVPVREVEDFEREHGKGTAGTMADPKNSKMKLKTKIQDFSRRGTPGPYGVDPDARPAGYRPSPTATDDSPTMSDGVKKSPDTATTNGHHTSAPTDGAGRPTAPQTASTPPANGFTAVRPSWMGVTTPLAMAAKVEPEPKSLQGDFGTSAAAKNEQTQAPQTGVTNGGNFPTPPTTVTTTSPRPEGPATATTDGTASAVTNPNPPVPVAAPEQVTPLDEPQARPANDEDKKDFGDPPPIQEPVQPKTKDGDVEMNGVDEHSEEKEEKNGLSGEVKSEDKSEAGKVAQPEENPESRPDTIEIDMSTGKDTSGPTTRRSVMQSPSITTRSLAATTPGSGRRPSRRSSAARKSVDVEGDAGKAAPTSEDGDKDDKDGKEEKTEKQEPRRSLTGRVLRRGTRY</sequence>
<name>A0A1C1CHQ4_9EURO</name>
<feature type="region of interest" description="Disordered" evidence="1">
    <location>
        <begin position="552"/>
        <end position="939"/>
    </location>
</feature>
<feature type="region of interest" description="Disordered" evidence="1">
    <location>
        <begin position="147"/>
        <end position="449"/>
    </location>
</feature>
<feature type="compositionally biased region" description="Low complexity" evidence="1">
    <location>
        <begin position="641"/>
        <end position="652"/>
    </location>
</feature>
<feature type="compositionally biased region" description="Basic and acidic residues" evidence="1">
    <location>
        <begin position="909"/>
        <end position="926"/>
    </location>
</feature>
<feature type="region of interest" description="Disordered" evidence="1">
    <location>
        <begin position="1"/>
        <end position="93"/>
    </location>
</feature>
<evidence type="ECO:0000313" key="3">
    <source>
        <dbReference type="Proteomes" id="UP000094526"/>
    </source>
</evidence>
<feature type="compositionally biased region" description="Pro residues" evidence="1">
    <location>
        <begin position="210"/>
        <end position="221"/>
    </location>
</feature>
<feature type="compositionally biased region" description="Polar residues" evidence="1">
    <location>
        <begin position="604"/>
        <end position="613"/>
    </location>
</feature>
<feature type="compositionally biased region" description="Pro residues" evidence="1">
    <location>
        <begin position="31"/>
        <end position="44"/>
    </location>
</feature>